<dbReference type="Proteomes" id="UP001597383">
    <property type="component" value="Unassembled WGS sequence"/>
</dbReference>
<dbReference type="PANTHER" id="PTHR43460">
    <property type="entry name" value="METHYLTRANSFERASE"/>
    <property type="match status" value="1"/>
</dbReference>
<sequence length="234" mass="26354">MNGWDFSKLQVISEGVEWEFYEEVRKNSKNTDVLLDIGTGGGEGLLSIASSLLLTVGVDLSKSMVETAKENLEKSEITNVKFLQMNSDDLQFPAGFFDVISCRHAPFSAVEVAKVLKRGGIFLSQQVSEADKLNIKQVFGRGQAFHEPDGNLKATYIQDLKEAGFSKVQSYDYNAKNYFQRPEDLVFLLQHTPIIPNFGNRIEDGMILEEFIRSNRTIKGICTNEKRFLIIAEK</sequence>
<evidence type="ECO:0000313" key="2">
    <source>
        <dbReference type="EMBL" id="MFD2045491.1"/>
    </source>
</evidence>
<dbReference type="EMBL" id="JBHUHQ010000019">
    <property type="protein sequence ID" value="MFD2045491.1"/>
    <property type="molecule type" value="Genomic_DNA"/>
</dbReference>
<gene>
    <name evidence="2" type="ORF">ACFSJF_14525</name>
</gene>
<comment type="caution">
    <text evidence="2">The sequence shown here is derived from an EMBL/GenBank/DDBJ whole genome shotgun (WGS) entry which is preliminary data.</text>
</comment>
<proteinExistence type="predicted"/>
<dbReference type="GO" id="GO:0008168">
    <property type="term" value="F:methyltransferase activity"/>
    <property type="evidence" value="ECO:0007669"/>
    <property type="project" value="UniProtKB-KW"/>
</dbReference>
<keyword evidence="2" id="KW-0808">Transferase</keyword>
<dbReference type="PANTHER" id="PTHR43460:SF1">
    <property type="entry name" value="METHYLTRANSFERASE TYPE 11 DOMAIN-CONTAINING PROTEIN"/>
    <property type="match status" value="1"/>
</dbReference>
<evidence type="ECO:0000313" key="3">
    <source>
        <dbReference type="Proteomes" id="UP001597383"/>
    </source>
</evidence>
<dbReference type="InterPro" id="IPR052939">
    <property type="entry name" value="23S_rRNA_MeTrnsfrase_RlmA"/>
</dbReference>
<accession>A0ABW4W388</accession>
<reference evidence="3" key="1">
    <citation type="journal article" date="2019" name="Int. J. Syst. Evol. Microbiol.">
        <title>The Global Catalogue of Microorganisms (GCM) 10K type strain sequencing project: providing services to taxonomists for standard genome sequencing and annotation.</title>
        <authorList>
            <consortium name="The Broad Institute Genomics Platform"/>
            <consortium name="The Broad Institute Genome Sequencing Center for Infectious Disease"/>
            <person name="Wu L."/>
            <person name="Ma J."/>
        </authorList>
    </citation>
    <scope>NUCLEOTIDE SEQUENCE [LARGE SCALE GENOMIC DNA]</scope>
    <source>
        <strain evidence="3">R28</strain>
    </source>
</reference>
<dbReference type="SUPFAM" id="SSF53335">
    <property type="entry name" value="S-adenosyl-L-methionine-dependent methyltransferases"/>
    <property type="match status" value="1"/>
</dbReference>
<dbReference type="Gene3D" id="3.40.50.150">
    <property type="entry name" value="Vaccinia Virus protein VP39"/>
    <property type="match status" value="1"/>
</dbReference>
<keyword evidence="3" id="KW-1185">Reference proteome</keyword>
<dbReference type="Pfam" id="PF13847">
    <property type="entry name" value="Methyltransf_31"/>
    <property type="match status" value="1"/>
</dbReference>
<keyword evidence="2" id="KW-0489">Methyltransferase</keyword>
<dbReference type="RefSeq" id="WP_377558130.1">
    <property type="nucleotide sequence ID" value="NZ_JBHUHQ010000019.1"/>
</dbReference>
<dbReference type="GO" id="GO:0032259">
    <property type="term" value="P:methylation"/>
    <property type="evidence" value="ECO:0007669"/>
    <property type="project" value="UniProtKB-KW"/>
</dbReference>
<evidence type="ECO:0000259" key="1">
    <source>
        <dbReference type="Pfam" id="PF13847"/>
    </source>
</evidence>
<dbReference type="InterPro" id="IPR029063">
    <property type="entry name" value="SAM-dependent_MTases_sf"/>
</dbReference>
<protein>
    <submittedName>
        <fullName evidence="2">Class I SAM-dependent methyltransferase</fullName>
        <ecNumber evidence="2">2.1.1.-</ecNumber>
    </submittedName>
</protein>
<name>A0ABW4W388_9BACI</name>
<dbReference type="CDD" id="cd02440">
    <property type="entry name" value="AdoMet_MTases"/>
    <property type="match status" value="1"/>
</dbReference>
<feature type="domain" description="Methyltransferase" evidence="1">
    <location>
        <begin position="31"/>
        <end position="132"/>
    </location>
</feature>
<organism evidence="2 3">
    <name type="scientific">Ornithinibacillus salinisoli</name>
    <dbReference type="NCBI Taxonomy" id="1848459"/>
    <lineage>
        <taxon>Bacteria</taxon>
        <taxon>Bacillati</taxon>
        <taxon>Bacillota</taxon>
        <taxon>Bacilli</taxon>
        <taxon>Bacillales</taxon>
        <taxon>Bacillaceae</taxon>
        <taxon>Ornithinibacillus</taxon>
    </lineage>
</organism>
<dbReference type="InterPro" id="IPR025714">
    <property type="entry name" value="Methyltranfer_dom"/>
</dbReference>
<dbReference type="EC" id="2.1.1.-" evidence="2"/>